<gene>
    <name evidence="2" type="ORF">C7437_10277</name>
</gene>
<feature type="coiled-coil region" evidence="1">
    <location>
        <begin position="41"/>
        <end position="88"/>
    </location>
</feature>
<accession>A0A2W7MIE3</accession>
<reference evidence="2 3" key="1">
    <citation type="submission" date="2018-06" db="EMBL/GenBank/DDBJ databases">
        <title>Genomic Encyclopedia of Type Strains, Phase IV (KMG-IV): sequencing the most valuable type-strain genomes for metagenomic binning, comparative biology and taxonomic classification.</title>
        <authorList>
            <person name="Goeker M."/>
        </authorList>
    </citation>
    <scope>NUCLEOTIDE SEQUENCE [LARGE SCALE GENOMIC DNA]</scope>
    <source>
        <strain evidence="2 3">DSM 5</strain>
    </source>
</reference>
<evidence type="ECO:0000256" key="1">
    <source>
        <dbReference type="SAM" id="Coils"/>
    </source>
</evidence>
<dbReference type="AlphaFoldDB" id="A0A2W7MIE3"/>
<keyword evidence="3" id="KW-1185">Reference proteome</keyword>
<protein>
    <recommendedName>
        <fullName evidence="4">DUF2564 family protein</fullName>
    </recommendedName>
</protein>
<keyword evidence="1" id="KW-0175">Coiled coil</keyword>
<sequence>MDDHTQMSWKEDTVIGQLHNSVDNVTFAVGEAFTNPTERAIQNARNMIERAERSVTMALESRGELEPISTLQEQLNQDKEKLNKLNVQ</sequence>
<dbReference type="Proteomes" id="UP000248646">
    <property type="component" value="Unassembled WGS sequence"/>
</dbReference>
<organism evidence="2 3">
    <name type="scientific">Psychrobacillus insolitus</name>
    <dbReference type="NCBI Taxonomy" id="1461"/>
    <lineage>
        <taxon>Bacteria</taxon>
        <taxon>Bacillati</taxon>
        <taxon>Bacillota</taxon>
        <taxon>Bacilli</taxon>
        <taxon>Bacillales</taxon>
        <taxon>Bacillaceae</taxon>
        <taxon>Psychrobacillus</taxon>
    </lineage>
</organism>
<dbReference type="EMBL" id="QKZI01000002">
    <property type="protein sequence ID" value="PZX05619.1"/>
    <property type="molecule type" value="Genomic_DNA"/>
</dbReference>
<proteinExistence type="predicted"/>
<name>A0A2W7MIE3_9BACI</name>
<dbReference type="OrthoDB" id="2932110at2"/>
<comment type="caution">
    <text evidence="2">The sequence shown here is derived from an EMBL/GenBank/DDBJ whole genome shotgun (WGS) entry which is preliminary data.</text>
</comment>
<evidence type="ECO:0000313" key="3">
    <source>
        <dbReference type="Proteomes" id="UP000248646"/>
    </source>
</evidence>
<dbReference type="RefSeq" id="WP_111439078.1">
    <property type="nucleotide sequence ID" value="NZ_QKZI01000002.1"/>
</dbReference>
<evidence type="ECO:0008006" key="4">
    <source>
        <dbReference type="Google" id="ProtNLM"/>
    </source>
</evidence>
<evidence type="ECO:0000313" key="2">
    <source>
        <dbReference type="EMBL" id="PZX05619.1"/>
    </source>
</evidence>